<dbReference type="GO" id="GO:0070324">
    <property type="term" value="F:thyroid hormone binding"/>
    <property type="evidence" value="ECO:0007669"/>
    <property type="project" value="TreeGrafter"/>
</dbReference>
<dbReference type="GO" id="GO:0050241">
    <property type="term" value="F:pyrroline-2-carboxylate reductase activity"/>
    <property type="evidence" value="ECO:0007669"/>
    <property type="project" value="UniProtKB-EC"/>
</dbReference>
<evidence type="ECO:0000256" key="15">
    <source>
        <dbReference type="ARBA" id="ARBA00093567"/>
    </source>
</evidence>
<dbReference type="Gene3D" id="3.40.50.720">
    <property type="entry name" value="NAD(P)-binding Rossmann-like Domain"/>
    <property type="match status" value="1"/>
</dbReference>
<comment type="catalytic activity">
    <reaction evidence="14">
        <text>L-pipecolate + NADP(+) = Delta(1)-piperideine-2-carboxylate + NADPH + H(+)</text>
        <dbReference type="Rhea" id="RHEA:12524"/>
        <dbReference type="ChEBI" id="CHEBI:15378"/>
        <dbReference type="ChEBI" id="CHEBI:57783"/>
        <dbReference type="ChEBI" id="CHEBI:58349"/>
        <dbReference type="ChEBI" id="CHEBI:61185"/>
        <dbReference type="ChEBI" id="CHEBI:77631"/>
        <dbReference type="EC" id="1.5.1.1"/>
    </reaction>
    <physiologicalReaction direction="right-to-left" evidence="14">
        <dbReference type="Rhea" id="RHEA:12526"/>
    </physiologicalReaction>
</comment>
<dbReference type="PIRSF" id="PIRSF001439">
    <property type="entry name" value="CryM"/>
    <property type="match status" value="1"/>
</dbReference>
<dbReference type="SUPFAM" id="SSF51735">
    <property type="entry name" value="NAD(P)-binding Rossmann-fold domains"/>
    <property type="match status" value="1"/>
</dbReference>
<reference evidence="18 19" key="1">
    <citation type="submission" date="2016-07" db="EMBL/GenBank/DDBJ databases">
        <title>Disparate Historic Effective Population Sizes Predicted by Modern Levels of Genome Diversity for the Scaled Quail (Callipepla squamata) and the Northern Bobwhite (Colinus virginianus): Inferences from First and Second Generation Draft Genome Assemblies for Sympatric New World Quail.</title>
        <authorList>
            <person name="Oldeschulte D.L."/>
            <person name="Halley Y.A."/>
            <person name="Bhattarai E.K."/>
            <person name="Brashear W.A."/>
            <person name="Hill J."/>
            <person name="Metz R.P."/>
            <person name="Johnson C.D."/>
            <person name="Rollins D."/>
            <person name="Peterson M.J."/>
            <person name="Bickhart D.M."/>
            <person name="Decker J.E."/>
            <person name="Seabury C.M."/>
        </authorList>
    </citation>
    <scope>NUCLEOTIDE SEQUENCE [LARGE SCALE GENOMIC DNA]</scope>
    <source>
        <strain evidence="18 19">Texas</strain>
        <tissue evidence="18">Leg muscle</tissue>
    </source>
</reference>
<sequence>MDSAAPAFIGPAEVERLLPRASVLLPGLEAALRDFSAGGVVQPLRAVLPVRPHGGYLGVMPAYSAAQDALSTKLVTFYERRGDSAPSHRASVLLLDPASGCLRAVLDGTVITAKRTAAVSAIATKLFMPRSAEVLCILGAGVQARSHYEIFTELFPFTEVRVWNRTEENAVKLANSVSGAVRVCATAQEAVVGADVIVTVTMATTPILFGEWVKPGAHINAVGASRPDWRELDDALMKSSVLVVDSREAALAESGDVILSGAEIFAELGEVLGGTKPALPDKTTVFKSLGKSSPGATWERCRAGSAAIGMAVEDTVAAKFVYDAWSAGN</sequence>
<comment type="caution">
    <text evidence="18">The sequence shown here is derived from an EMBL/GenBank/DDBJ whole genome shotgun (WGS) entry which is preliminary data.</text>
</comment>
<dbReference type="InterPro" id="IPR023401">
    <property type="entry name" value="ODC_N"/>
</dbReference>
<dbReference type="FunFam" id="3.40.50.720:FF:000241">
    <property type="entry name" value="ketimine reductase mu-crystallin"/>
    <property type="match status" value="1"/>
</dbReference>
<comment type="catalytic activity">
    <reaction evidence="10">
        <text>(R)-lanthionine ketimine + NADPH + 2 H(+) = (3R,5R)-1,4-thiomorpholine-3,5-dicarboxylate + NADP(+)</text>
        <dbReference type="Rhea" id="RHEA:68040"/>
        <dbReference type="ChEBI" id="CHEBI:15378"/>
        <dbReference type="ChEBI" id="CHEBI:57783"/>
        <dbReference type="ChEBI" id="CHEBI:58349"/>
        <dbReference type="ChEBI" id="CHEBI:176891"/>
        <dbReference type="ChEBI" id="CHEBI:176892"/>
    </reaction>
    <physiologicalReaction direction="left-to-right" evidence="10">
        <dbReference type="Rhea" id="RHEA:68041"/>
    </physiologicalReaction>
</comment>
<name>A0A226MU17_CALSU</name>
<dbReference type="GO" id="GO:0047127">
    <property type="term" value="F:thiomorpholine-carboxylate dehydrogenase activity"/>
    <property type="evidence" value="ECO:0007669"/>
    <property type="project" value="UniProtKB-EC"/>
</dbReference>
<dbReference type="GO" id="GO:0005737">
    <property type="term" value="C:cytoplasm"/>
    <property type="evidence" value="ECO:0007669"/>
    <property type="project" value="TreeGrafter"/>
</dbReference>
<comment type="catalytic activity">
    <reaction evidence="11">
        <text>(S)-cystathionine ketimine + NADH + 2 H(+) = (3R,5S)-2,3,5,6,7-pentahydro-1,4-thiazepine-3,5-dicarboxylate + NAD(+)</text>
        <dbReference type="Rhea" id="RHEA:68032"/>
        <dbReference type="ChEBI" id="CHEBI:15378"/>
        <dbReference type="ChEBI" id="CHEBI:57540"/>
        <dbReference type="ChEBI" id="CHEBI:57945"/>
        <dbReference type="ChEBI" id="CHEBI:176808"/>
        <dbReference type="ChEBI" id="CHEBI:176810"/>
    </reaction>
    <physiologicalReaction direction="left-to-right" evidence="11">
        <dbReference type="Rhea" id="RHEA:68033"/>
    </physiologicalReaction>
</comment>
<dbReference type="Gene3D" id="3.30.1780.10">
    <property type="entry name" value="ornithine cyclodeaminase, domain 1"/>
    <property type="match status" value="1"/>
</dbReference>
<evidence type="ECO:0000256" key="11">
    <source>
        <dbReference type="ARBA" id="ARBA00093250"/>
    </source>
</evidence>
<dbReference type="InterPro" id="IPR003462">
    <property type="entry name" value="ODC_Mu_crystall"/>
</dbReference>
<dbReference type="Proteomes" id="UP000198323">
    <property type="component" value="Unassembled WGS sequence"/>
</dbReference>
<accession>A0A226MU17</accession>
<dbReference type="InterPro" id="IPR036291">
    <property type="entry name" value="NAD(P)-bd_dom_sf"/>
</dbReference>
<evidence type="ECO:0000256" key="2">
    <source>
        <dbReference type="ARBA" id="ARBA00012883"/>
    </source>
</evidence>
<evidence type="ECO:0000256" key="7">
    <source>
        <dbReference type="ARBA" id="ARBA00093203"/>
    </source>
</evidence>
<comment type="catalytic activity">
    <reaction evidence="6">
        <text>Delta(2)-thiazoline-2-carboxylate + NADPH + 2 H(+) = L-thiazolidine-2-carboxylate + NADP(+)</text>
        <dbReference type="Rhea" id="RHEA:68072"/>
        <dbReference type="ChEBI" id="CHEBI:15378"/>
        <dbReference type="ChEBI" id="CHEBI:57783"/>
        <dbReference type="ChEBI" id="CHEBI:58349"/>
        <dbReference type="ChEBI" id="CHEBI:176895"/>
        <dbReference type="ChEBI" id="CHEBI:176896"/>
    </reaction>
    <physiologicalReaction direction="left-to-right" evidence="6">
        <dbReference type="Rhea" id="RHEA:68073"/>
    </physiologicalReaction>
</comment>
<dbReference type="EC" id="1.5.1.1" evidence="16"/>
<dbReference type="PANTHER" id="PTHR13812:SF19">
    <property type="entry name" value="KETIMINE REDUCTASE MU-CRYSTALLIN"/>
    <property type="match status" value="1"/>
</dbReference>
<evidence type="ECO:0000256" key="14">
    <source>
        <dbReference type="ARBA" id="ARBA00093273"/>
    </source>
</evidence>
<comment type="catalytic activity">
    <reaction evidence="12">
        <text>(3R)-1,4-thiomorpholine-3-carboxylate + NADP(+) = 3,4-dehydrothiomorpholine-3-carboxylate + NADPH + 2 H(+)</text>
        <dbReference type="Rhea" id="RHEA:12500"/>
        <dbReference type="ChEBI" id="CHEBI:15378"/>
        <dbReference type="ChEBI" id="CHEBI:57783"/>
        <dbReference type="ChEBI" id="CHEBI:58349"/>
        <dbReference type="ChEBI" id="CHEBI:58517"/>
        <dbReference type="ChEBI" id="CHEBI:176873"/>
        <dbReference type="EC" id="1.5.1.25"/>
    </reaction>
    <physiologicalReaction direction="right-to-left" evidence="12">
        <dbReference type="Rhea" id="RHEA:12502"/>
    </physiologicalReaction>
</comment>
<evidence type="ECO:0000256" key="3">
    <source>
        <dbReference type="ARBA" id="ARBA00015173"/>
    </source>
</evidence>
<protein>
    <recommendedName>
        <fullName evidence="3">Ketimine reductase mu-crystallin</fullName>
        <ecNumber evidence="16">1.5.1.1</ecNumber>
        <ecNumber evidence="2">1.5.1.25</ecNumber>
    </recommendedName>
    <alternativeName>
        <fullName evidence="17">1-piperideine-2-carboxylate/1-pyrroline-2-carboxylate reductase</fullName>
    </alternativeName>
    <alternativeName>
        <fullName evidence="4">NADP-regulated thyroid-hormone-binding protein</fullName>
    </alternativeName>
</protein>
<evidence type="ECO:0000256" key="1">
    <source>
        <dbReference type="ARBA" id="ARBA00008903"/>
    </source>
</evidence>
<dbReference type="AlphaFoldDB" id="A0A226MU17"/>
<evidence type="ECO:0000256" key="17">
    <source>
        <dbReference type="ARBA" id="ARBA00093650"/>
    </source>
</evidence>
<dbReference type="EMBL" id="MCFN01000445">
    <property type="protein sequence ID" value="OXB58797.1"/>
    <property type="molecule type" value="Genomic_DNA"/>
</dbReference>
<dbReference type="GO" id="GO:0042403">
    <property type="term" value="P:thyroid hormone metabolic process"/>
    <property type="evidence" value="ECO:0007669"/>
    <property type="project" value="TreeGrafter"/>
</dbReference>
<dbReference type="Pfam" id="PF02423">
    <property type="entry name" value="OCD_Mu_crystall"/>
    <property type="match status" value="1"/>
</dbReference>
<comment type="subunit">
    <text evidence="15">Homodimer. Binds the thyroid hormone triiodothyronine (T3); T3 binding inhibits enzymatic activity.</text>
</comment>
<comment type="catalytic activity">
    <reaction evidence="5">
        <text>L-pipecolate + NAD(+) = Delta(1)-piperideine-2-carboxylate + NADH + H(+)</text>
        <dbReference type="Rhea" id="RHEA:30807"/>
        <dbReference type="ChEBI" id="CHEBI:15378"/>
        <dbReference type="ChEBI" id="CHEBI:57540"/>
        <dbReference type="ChEBI" id="CHEBI:57945"/>
        <dbReference type="ChEBI" id="CHEBI:61185"/>
        <dbReference type="ChEBI" id="CHEBI:77631"/>
        <dbReference type="EC" id="1.5.1.1"/>
    </reaction>
    <physiologicalReaction direction="right-to-left" evidence="5">
        <dbReference type="Rhea" id="RHEA:30809"/>
    </physiologicalReaction>
</comment>
<comment type="catalytic activity">
    <reaction evidence="7">
        <text>L-proline + NADP(+) = 1-pyrroline-2-carboxylate + NADPH + H(+)</text>
        <dbReference type="Rhea" id="RHEA:20317"/>
        <dbReference type="ChEBI" id="CHEBI:15378"/>
        <dbReference type="ChEBI" id="CHEBI:39785"/>
        <dbReference type="ChEBI" id="CHEBI:57783"/>
        <dbReference type="ChEBI" id="CHEBI:58349"/>
        <dbReference type="ChEBI" id="CHEBI:60039"/>
        <dbReference type="EC" id="1.5.1.1"/>
    </reaction>
    <physiologicalReaction direction="right-to-left" evidence="7">
        <dbReference type="Rhea" id="RHEA:20319"/>
    </physiologicalReaction>
</comment>
<evidence type="ECO:0000256" key="9">
    <source>
        <dbReference type="ARBA" id="ARBA00093227"/>
    </source>
</evidence>
<dbReference type="OrthoDB" id="41492at2759"/>
<evidence type="ECO:0000256" key="10">
    <source>
        <dbReference type="ARBA" id="ARBA00093248"/>
    </source>
</evidence>
<dbReference type="EC" id="1.5.1.25" evidence="2"/>
<evidence type="ECO:0000256" key="8">
    <source>
        <dbReference type="ARBA" id="ARBA00093226"/>
    </source>
</evidence>
<evidence type="ECO:0000313" key="18">
    <source>
        <dbReference type="EMBL" id="OXB58797.1"/>
    </source>
</evidence>
<gene>
    <name evidence="18" type="ORF">ASZ78_015995</name>
</gene>
<proteinExistence type="inferred from homology"/>
<dbReference type="STRING" id="9009.A0A226MU17"/>
<organism evidence="18 19">
    <name type="scientific">Callipepla squamata</name>
    <name type="common">Scaled quail</name>
    <dbReference type="NCBI Taxonomy" id="9009"/>
    <lineage>
        <taxon>Eukaryota</taxon>
        <taxon>Metazoa</taxon>
        <taxon>Chordata</taxon>
        <taxon>Craniata</taxon>
        <taxon>Vertebrata</taxon>
        <taxon>Euteleostomi</taxon>
        <taxon>Archelosauria</taxon>
        <taxon>Archosauria</taxon>
        <taxon>Dinosauria</taxon>
        <taxon>Saurischia</taxon>
        <taxon>Theropoda</taxon>
        <taxon>Coelurosauria</taxon>
        <taxon>Aves</taxon>
        <taxon>Neognathae</taxon>
        <taxon>Galloanserae</taxon>
        <taxon>Galliformes</taxon>
        <taxon>Odontophoridae</taxon>
        <taxon>Callipepla</taxon>
    </lineage>
</organism>
<dbReference type="PANTHER" id="PTHR13812">
    <property type="entry name" value="KETIMINE REDUCTASE MU-CRYSTALLIN"/>
    <property type="match status" value="1"/>
</dbReference>
<evidence type="ECO:0000313" key="19">
    <source>
        <dbReference type="Proteomes" id="UP000198323"/>
    </source>
</evidence>
<evidence type="ECO:0000256" key="12">
    <source>
        <dbReference type="ARBA" id="ARBA00093263"/>
    </source>
</evidence>
<evidence type="ECO:0000256" key="6">
    <source>
        <dbReference type="ARBA" id="ARBA00093197"/>
    </source>
</evidence>
<comment type="catalytic activity">
    <reaction evidence="8">
        <text>(3R)-1,4-thiomorpholine-3-carboxylate + NAD(+) = 3,4-dehydrothiomorpholine-3-carboxylate + NADH + 2 H(+)</text>
        <dbReference type="Rhea" id="RHEA:12504"/>
        <dbReference type="ChEBI" id="CHEBI:15378"/>
        <dbReference type="ChEBI" id="CHEBI:57540"/>
        <dbReference type="ChEBI" id="CHEBI:57945"/>
        <dbReference type="ChEBI" id="CHEBI:58517"/>
        <dbReference type="ChEBI" id="CHEBI:176873"/>
        <dbReference type="EC" id="1.5.1.25"/>
    </reaction>
    <physiologicalReaction direction="right-to-left" evidence="8">
        <dbReference type="Rhea" id="RHEA:12506"/>
    </physiologicalReaction>
</comment>
<comment type="catalytic activity">
    <reaction evidence="13">
        <text>L-proline + NAD(+) = 1-pyrroline-2-carboxylate + NADH + H(+)</text>
        <dbReference type="Rhea" id="RHEA:20321"/>
        <dbReference type="ChEBI" id="CHEBI:15378"/>
        <dbReference type="ChEBI" id="CHEBI:39785"/>
        <dbReference type="ChEBI" id="CHEBI:57540"/>
        <dbReference type="ChEBI" id="CHEBI:57945"/>
        <dbReference type="ChEBI" id="CHEBI:60039"/>
        <dbReference type="EC" id="1.5.1.1"/>
    </reaction>
    <physiologicalReaction direction="right-to-left" evidence="13">
        <dbReference type="Rhea" id="RHEA:20323"/>
    </physiologicalReaction>
</comment>
<comment type="similarity">
    <text evidence="1">Belongs to the ornithine cyclodeaminase/mu-crystallin family.</text>
</comment>
<keyword evidence="19" id="KW-1185">Reference proteome</keyword>
<evidence type="ECO:0000256" key="5">
    <source>
        <dbReference type="ARBA" id="ARBA00093190"/>
    </source>
</evidence>
<evidence type="ECO:0000256" key="16">
    <source>
        <dbReference type="ARBA" id="ARBA00093598"/>
    </source>
</evidence>
<comment type="catalytic activity">
    <reaction evidence="9">
        <text>(S)-cystathionine ketimine + NADPH + 2 H(+) = (3R,5S)-2,3,5,6,7-pentahydro-1,4-thiazepine-3,5-dicarboxylate + NADP(+)</text>
        <dbReference type="Rhea" id="RHEA:68036"/>
        <dbReference type="ChEBI" id="CHEBI:15378"/>
        <dbReference type="ChEBI" id="CHEBI:57783"/>
        <dbReference type="ChEBI" id="CHEBI:58349"/>
        <dbReference type="ChEBI" id="CHEBI:176808"/>
        <dbReference type="ChEBI" id="CHEBI:176810"/>
    </reaction>
    <physiologicalReaction direction="left-to-right" evidence="9">
        <dbReference type="Rhea" id="RHEA:68037"/>
    </physiologicalReaction>
</comment>
<evidence type="ECO:0000256" key="13">
    <source>
        <dbReference type="ARBA" id="ARBA00093264"/>
    </source>
</evidence>
<evidence type="ECO:0000256" key="4">
    <source>
        <dbReference type="ARBA" id="ARBA00033420"/>
    </source>
</evidence>